<dbReference type="Proteomes" id="UP000023785">
    <property type="component" value="Unassembled WGS sequence"/>
</dbReference>
<dbReference type="AlphaFoldDB" id="V2TXX7"/>
<organism evidence="2 3">
    <name type="scientific">Acinetobacter nectaris CIP 110549</name>
    <dbReference type="NCBI Taxonomy" id="1392540"/>
    <lineage>
        <taxon>Bacteria</taxon>
        <taxon>Pseudomonadati</taxon>
        <taxon>Pseudomonadota</taxon>
        <taxon>Gammaproteobacteria</taxon>
        <taxon>Moraxellales</taxon>
        <taxon>Moraxellaceae</taxon>
        <taxon>Acinetobacter</taxon>
    </lineage>
</organism>
<comment type="caution">
    <text evidence="2">The sequence shown here is derived from an EMBL/GenBank/DDBJ whole genome shotgun (WGS) entry which is preliminary data.</text>
</comment>
<accession>V2TXX7</accession>
<dbReference type="OrthoDB" id="5621386at2"/>
<feature type="domain" description="Methyltransferase" evidence="1">
    <location>
        <begin position="133"/>
        <end position="225"/>
    </location>
</feature>
<evidence type="ECO:0000313" key="2">
    <source>
        <dbReference type="EMBL" id="ESK40745.1"/>
    </source>
</evidence>
<dbReference type="Gene3D" id="3.40.50.150">
    <property type="entry name" value="Vaccinia Virus protein VP39"/>
    <property type="match status" value="1"/>
</dbReference>
<gene>
    <name evidence="2" type="ORF">P256_01200</name>
</gene>
<dbReference type="eggNOG" id="COG2226">
    <property type="taxonomic scope" value="Bacteria"/>
</dbReference>
<reference evidence="2 3" key="1">
    <citation type="submission" date="2013-10" db="EMBL/GenBank/DDBJ databases">
        <title>The Genome Sequence of Acinetobacter nectaris CIP 110549.</title>
        <authorList>
            <consortium name="The Broad Institute Genomics Platform"/>
            <consortium name="The Broad Institute Genome Sequencing Center for Infectious Disease"/>
            <person name="Cerqueira G."/>
            <person name="Feldgarden M."/>
            <person name="Courvalin P."/>
            <person name="Grillot-Courvalin C."/>
            <person name="Clermont D."/>
            <person name="Rocha E."/>
            <person name="Yoon E.-J."/>
            <person name="Nemec A."/>
            <person name="Young S.K."/>
            <person name="Zeng Q."/>
            <person name="Gargeya S."/>
            <person name="Fitzgerald M."/>
            <person name="Abouelleil A."/>
            <person name="Alvarado L."/>
            <person name="Berlin A.M."/>
            <person name="Chapman S.B."/>
            <person name="Gainer-Dewar J."/>
            <person name="Goldberg J."/>
            <person name="Gnerre S."/>
            <person name="Griggs A."/>
            <person name="Gujja S."/>
            <person name="Hansen M."/>
            <person name="Howarth C."/>
            <person name="Imamovic A."/>
            <person name="Ireland A."/>
            <person name="Larimer J."/>
            <person name="McCowan C."/>
            <person name="Murphy C."/>
            <person name="Pearson M."/>
            <person name="Poon T.W."/>
            <person name="Priest M."/>
            <person name="Roberts A."/>
            <person name="Saif S."/>
            <person name="Shea T."/>
            <person name="Sykes S."/>
            <person name="Wortman J."/>
            <person name="Nusbaum C."/>
            <person name="Birren B."/>
        </authorList>
    </citation>
    <scope>NUCLEOTIDE SEQUENCE [LARGE SCALE GENOMIC DNA]</scope>
    <source>
        <strain evidence="2 3">CIP 110549</strain>
    </source>
</reference>
<dbReference type="RefSeq" id="WP_023272777.1">
    <property type="nucleotide sequence ID" value="NZ_KI530712.1"/>
</dbReference>
<evidence type="ECO:0000313" key="3">
    <source>
        <dbReference type="Proteomes" id="UP000023785"/>
    </source>
</evidence>
<dbReference type="SUPFAM" id="SSF53335">
    <property type="entry name" value="S-adenosyl-L-methionine-dependent methyltransferases"/>
    <property type="match status" value="1"/>
</dbReference>
<protein>
    <recommendedName>
        <fullName evidence="1">Methyltransferase domain-containing protein</fullName>
    </recommendedName>
</protein>
<name>V2TXX7_9GAMM</name>
<dbReference type="HOGENOM" id="CLU_874217_0_0_6"/>
<evidence type="ECO:0000259" key="1">
    <source>
        <dbReference type="Pfam" id="PF13847"/>
    </source>
</evidence>
<dbReference type="InterPro" id="IPR025714">
    <property type="entry name" value="Methyltranfer_dom"/>
</dbReference>
<dbReference type="InterPro" id="IPR029063">
    <property type="entry name" value="SAM-dependent_MTases_sf"/>
</dbReference>
<dbReference type="CDD" id="cd02440">
    <property type="entry name" value="AdoMet_MTases"/>
    <property type="match status" value="1"/>
</dbReference>
<dbReference type="Pfam" id="PF13847">
    <property type="entry name" value="Methyltransf_31"/>
    <property type="match status" value="1"/>
</dbReference>
<proteinExistence type="predicted"/>
<dbReference type="STRING" id="1392540.P256_01200"/>
<dbReference type="EMBL" id="AYER01000003">
    <property type="protein sequence ID" value="ESK40745.1"/>
    <property type="molecule type" value="Genomic_DNA"/>
</dbReference>
<dbReference type="PATRIC" id="fig|1392540.3.peg.1167"/>
<sequence length="302" mass="34714">MTKHIISHLDENTPYINEERIATLKARIEKDFDRETASNLIQQLNDLNEFELGQFLIQHEGLNGHWTHEVVTWDVNHPTKDLKNTLEKCLFEKLPATLATRQRFHIFQQALEPLLEKNTVFASIPSGYMSELLLLNREKLKDTQLIGIDLDNNALKGALTLAEEKGIADNLQLIHEDAWNIQLQEEIDVITSNGLNIYEHDNDRVIQLYQKFYNALKTGGTLITSFLTPPPTLSPTSPWKMEKIDLASLQLQKVIFIDILQAKWSSYRSVELTTKQLEAVGFKEIELIYDDAYLFPTVIAKK</sequence>
<keyword evidence="3" id="KW-1185">Reference proteome</keyword>